<dbReference type="GO" id="GO:0043953">
    <property type="term" value="P:protein transport by the Tat complex"/>
    <property type="evidence" value="ECO:0007669"/>
    <property type="project" value="UniProtKB-UniRule"/>
</dbReference>
<reference evidence="7" key="1">
    <citation type="submission" date="2016-10" db="EMBL/GenBank/DDBJ databases">
        <authorList>
            <person name="Varghese N."/>
            <person name="Submissions S."/>
        </authorList>
    </citation>
    <scope>NUCLEOTIDE SEQUENCE [LARGE SCALE GENOMIC DNA]</scope>
    <source>
        <strain evidence="7">CGMCC 1.12402</strain>
    </source>
</reference>
<evidence type="ECO:0000313" key="7">
    <source>
        <dbReference type="Proteomes" id="UP000199437"/>
    </source>
</evidence>
<feature type="transmembrane region" description="Helical" evidence="5">
    <location>
        <begin position="99"/>
        <end position="120"/>
    </location>
</feature>
<dbReference type="HAMAP" id="MF_00902">
    <property type="entry name" value="TatC"/>
    <property type="match status" value="1"/>
</dbReference>
<proteinExistence type="inferred from homology"/>
<comment type="subcellular location">
    <subcellularLocation>
        <location evidence="5">Cell membrane</location>
        <topology evidence="5">Multi-pass membrane protein</topology>
    </subcellularLocation>
    <subcellularLocation>
        <location evidence="1">Membrane</location>
        <topology evidence="1">Multi-pass membrane protein</topology>
    </subcellularLocation>
</comment>
<gene>
    <name evidence="5" type="primary">tatC</name>
    <name evidence="6" type="ORF">SAMN05216290_0773</name>
</gene>
<keyword evidence="4 5" id="KW-0472">Membrane</keyword>
<feature type="transmembrane region" description="Helical" evidence="5">
    <location>
        <begin position="141"/>
        <end position="165"/>
    </location>
</feature>
<evidence type="ECO:0000256" key="4">
    <source>
        <dbReference type="ARBA" id="ARBA00023136"/>
    </source>
</evidence>
<dbReference type="PANTHER" id="PTHR30371:SF0">
    <property type="entry name" value="SEC-INDEPENDENT PROTEIN TRANSLOCASE PROTEIN TATC, CHLOROPLASTIC-RELATED"/>
    <property type="match status" value="1"/>
</dbReference>
<dbReference type="PANTHER" id="PTHR30371">
    <property type="entry name" value="SEC-INDEPENDENT PROTEIN TRANSLOCASE PROTEIN TATC"/>
    <property type="match status" value="1"/>
</dbReference>
<keyword evidence="5" id="KW-0813">Transport</keyword>
<dbReference type="Pfam" id="PF00902">
    <property type="entry name" value="TatC"/>
    <property type="match status" value="1"/>
</dbReference>
<comment type="subunit">
    <text evidence="5">Forms a complex with TatA.</text>
</comment>
<dbReference type="InterPro" id="IPR002033">
    <property type="entry name" value="TatC"/>
</dbReference>
<evidence type="ECO:0000256" key="3">
    <source>
        <dbReference type="ARBA" id="ARBA00022989"/>
    </source>
</evidence>
<keyword evidence="5" id="KW-1003">Cell membrane</keyword>
<evidence type="ECO:0000313" key="6">
    <source>
        <dbReference type="EMBL" id="SEV93361.1"/>
    </source>
</evidence>
<sequence length="277" mass="31186">MALDQISENTEEKEMTFLDHLEELRWHLVRSVAAIFVFTIAAFLAKSFIWDTVIFGPTKPDFWTYQKLCELAEAVKTPSLCIGKDIPMDLQNREITGQFTQHILSSFIAGLILAFPYAFWEIWRFIKPGLRGSEAKASRGAVVVVSFLFLSGVLFGYFIVTPLSINFLSNYSLSSSIVNLIDIKSLVSLVVTLALACGLMFQLPVVTYFLSKTGLVTPELMKTYRRHSFVVILVVSAVITPPDVISQVLIAFPLVFLYEVSIVISRRIQKQMDEKLA</sequence>
<feature type="transmembrane region" description="Helical" evidence="5">
    <location>
        <begin position="28"/>
        <end position="50"/>
    </location>
</feature>
<dbReference type="EMBL" id="FOIR01000001">
    <property type="protein sequence ID" value="SEV93361.1"/>
    <property type="molecule type" value="Genomic_DNA"/>
</dbReference>
<comment type="similarity">
    <text evidence="5">Belongs to the TatC family.</text>
</comment>
<evidence type="ECO:0000256" key="5">
    <source>
        <dbReference type="HAMAP-Rule" id="MF_00902"/>
    </source>
</evidence>
<keyword evidence="5" id="KW-0811">Translocation</keyword>
<comment type="function">
    <text evidence="5">Part of the twin-arginine translocation (Tat) system that transports large folded proteins containing a characteristic twin-arginine motif in their signal peptide across membranes.</text>
</comment>
<dbReference type="GO" id="GO:0065002">
    <property type="term" value="P:intracellular protein transmembrane transport"/>
    <property type="evidence" value="ECO:0007669"/>
    <property type="project" value="TreeGrafter"/>
</dbReference>
<accession>A0A1I0MXH6</accession>
<dbReference type="NCBIfam" id="TIGR00945">
    <property type="entry name" value="tatC"/>
    <property type="match status" value="1"/>
</dbReference>
<keyword evidence="2 5" id="KW-0812">Transmembrane</keyword>
<dbReference type="AlphaFoldDB" id="A0A1I0MXH6"/>
<dbReference type="GeneID" id="99985512"/>
<dbReference type="STRING" id="1267423.SAMN05216290_0773"/>
<dbReference type="GO" id="GO:0009977">
    <property type="term" value="F:proton motive force dependent protein transmembrane transporter activity"/>
    <property type="evidence" value="ECO:0007669"/>
    <property type="project" value="TreeGrafter"/>
</dbReference>
<feature type="transmembrane region" description="Helical" evidence="5">
    <location>
        <begin position="185"/>
        <end position="211"/>
    </location>
</feature>
<comment type="caution">
    <text evidence="5">Lacks conserved residue(s) required for the propagation of feature annotation.</text>
</comment>
<organism evidence="6 7">
    <name type="scientific">Roseivirga pacifica</name>
    <dbReference type="NCBI Taxonomy" id="1267423"/>
    <lineage>
        <taxon>Bacteria</taxon>
        <taxon>Pseudomonadati</taxon>
        <taxon>Bacteroidota</taxon>
        <taxon>Cytophagia</taxon>
        <taxon>Cytophagales</taxon>
        <taxon>Roseivirgaceae</taxon>
        <taxon>Roseivirga</taxon>
    </lineage>
</organism>
<keyword evidence="5" id="KW-0653">Protein transport</keyword>
<dbReference type="PRINTS" id="PR01840">
    <property type="entry name" value="TATCFAMILY"/>
</dbReference>
<evidence type="ECO:0000256" key="2">
    <source>
        <dbReference type="ARBA" id="ARBA00022692"/>
    </source>
</evidence>
<dbReference type="GO" id="GO:0033281">
    <property type="term" value="C:TAT protein transport complex"/>
    <property type="evidence" value="ECO:0007669"/>
    <property type="project" value="UniProtKB-UniRule"/>
</dbReference>
<dbReference type="OrthoDB" id="9777044at2"/>
<keyword evidence="7" id="KW-1185">Reference proteome</keyword>
<dbReference type="RefSeq" id="WP_090257063.1">
    <property type="nucleotide sequence ID" value="NZ_FOIR01000001.1"/>
</dbReference>
<protein>
    <recommendedName>
        <fullName evidence="5">Sec-independent protein translocase protein TatC</fullName>
    </recommendedName>
</protein>
<name>A0A1I0MXH6_9BACT</name>
<dbReference type="Proteomes" id="UP000199437">
    <property type="component" value="Unassembled WGS sequence"/>
</dbReference>
<evidence type="ECO:0000256" key="1">
    <source>
        <dbReference type="ARBA" id="ARBA00004141"/>
    </source>
</evidence>
<keyword evidence="3 5" id="KW-1133">Transmembrane helix</keyword>